<reference evidence="2 3" key="1">
    <citation type="submission" date="2016-10" db="EMBL/GenBank/DDBJ databases">
        <authorList>
            <person name="de Groot N.N."/>
        </authorList>
    </citation>
    <scope>NUCLEOTIDE SEQUENCE [LARGE SCALE GENOMIC DNA]</scope>
    <source>
        <strain evidence="2 3">DSM 28286</strain>
    </source>
</reference>
<proteinExistence type="predicted"/>
<feature type="transmembrane region" description="Helical" evidence="1">
    <location>
        <begin position="7"/>
        <end position="23"/>
    </location>
</feature>
<dbReference type="AlphaFoldDB" id="A0A1I5XNL9"/>
<evidence type="ECO:0000256" key="1">
    <source>
        <dbReference type="SAM" id="Phobius"/>
    </source>
</evidence>
<keyword evidence="3" id="KW-1185">Reference proteome</keyword>
<protein>
    <submittedName>
        <fullName evidence="2">Uncharacterized protein</fullName>
    </submittedName>
</protein>
<dbReference type="EMBL" id="FOXQ01000009">
    <property type="protein sequence ID" value="SFQ33583.1"/>
    <property type="molecule type" value="Genomic_DNA"/>
</dbReference>
<feature type="transmembrane region" description="Helical" evidence="1">
    <location>
        <begin position="29"/>
        <end position="45"/>
    </location>
</feature>
<accession>A0A1I5XNL9</accession>
<sequence length="98" mass="11835">MKTTQILKAIAFGILAGAAIFFIPFPFRFFFGFFLIFFIIRAFTWKRWSRGYGRRNFGGHYFWNPSYTQRWQSMSEEERKTFIQKMESELFKTNIASE</sequence>
<keyword evidence="1" id="KW-0472">Membrane</keyword>
<gene>
    <name evidence="2" type="ORF">SAMN05444277_10974</name>
</gene>
<organism evidence="2 3">
    <name type="scientific">Parafilimonas terrae</name>
    <dbReference type="NCBI Taxonomy" id="1465490"/>
    <lineage>
        <taxon>Bacteria</taxon>
        <taxon>Pseudomonadati</taxon>
        <taxon>Bacteroidota</taxon>
        <taxon>Chitinophagia</taxon>
        <taxon>Chitinophagales</taxon>
        <taxon>Chitinophagaceae</taxon>
        <taxon>Parafilimonas</taxon>
    </lineage>
</organism>
<keyword evidence="1" id="KW-0812">Transmembrane</keyword>
<name>A0A1I5XNL9_9BACT</name>
<keyword evidence="1" id="KW-1133">Transmembrane helix</keyword>
<dbReference type="Proteomes" id="UP000199031">
    <property type="component" value="Unassembled WGS sequence"/>
</dbReference>
<dbReference type="STRING" id="1465490.SAMN05444277_10974"/>
<dbReference type="RefSeq" id="WP_090659989.1">
    <property type="nucleotide sequence ID" value="NZ_FOXQ01000009.1"/>
</dbReference>
<evidence type="ECO:0000313" key="2">
    <source>
        <dbReference type="EMBL" id="SFQ33583.1"/>
    </source>
</evidence>
<evidence type="ECO:0000313" key="3">
    <source>
        <dbReference type="Proteomes" id="UP000199031"/>
    </source>
</evidence>